<sequence>MSPTSPLWCKAKTADEPPLHSACGVRAQRSQTAELYIPCALWGTEVGRFTEKLGKLCKYTHQNPHLGSMLEASGNHCITETAATVEWLTAARCIWFMLWEGYHPTAPVQDHCIKPRYSGIAWGQECSL</sequence>
<keyword evidence="2" id="KW-1185">Reference proteome</keyword>
<dbReference type="AlphaFoldDB" id="A0A9D3WRS0"/>
<dbReference type="Proteomes" id="UP000827986">
    <property type="component" value="Unassembled WGS sequence"/>
</dbReference>
<accession>A0A9D3WRS0</accession>
<reference evidence="1" key="1">
    <citation type="submission" date="2021-09" db="EMBL/GenBank/DDBJ databases">
        <title>The genome of Mauremys mutica provides insights into the evolution of semi-aquatic lifestyle.</title>
        <authorList>
            <person name="Gong S."/>
            <person name="Gao Y."/>
        </authorList>
    </citation>
    <scope>NUCLEOTIDE SEQUENCE</scope>
    <source>
        <strain evidence="1">MM-2020</strain>
        <tissue evidence="1">Muscle</tissue>
    </source>
</reference>
<comment type="caution">
    <text evidence="1">The sequence shown here is derived from an EMBL/GenBank/DDBJ whole genome shotgun (WGS) entry which is preliminary data.</text>
</comment>
<gene>
    <name evidence="1" type="ORF">KIL84_013694</name>
</gene>
<dbReference type="EMBL" id="JAHDVG010000485">
    <property type="protein sequence ID" value="KAH1169104.1"/>
    <property type="molecule type" value="Genomic_DNA"/>
</dbReference>
<protein>
    <submittedName>
        <fullName evidence="1">Uncharacterized protein</fullName>
    </submittedName>
</protein>
<evidence type="ECO:0000313" key="1">
    <source>
        <dbReference type="EMBL" id="KAH1169104.1"/>
    </source>
</evidence>
<organism evidence="1 2">
    <name type="scientific">Mauremys mutica</name>
    <name type="common">yellowpond turtle</name>
    <dbReference type="NCBI Taxonomy" id="74926"/>
    <lineage>
        <taxon>Eukaryota</taxon>
        <taxon>Metazoa</taxon>
        <taxon>Chordata</taxon>
        <taxon>Craniata</taxon>
        <taxon>Vertebrata</taxon>
        <taxon>Euteleostomi</taxon>
        <taxon>Archelosauria</taxon>
        <taxon>Testudinata</taxon>
        <taxon>Testudines</taxon>
        <taxon>Cryptodira</taxon>
        <taxon>Durocryptodira</taxon>
        <taxon>Testudinoidea</taxon>
        <taxon>Geoemydidae</taxon>
        <taxon>Geoemydinae</taxon>
        <taxon>Mauremys</taxon>
    </lineage>
</organism>
<evidence type="ECO:0000313" key="2">
    <source>
        <dbReference type="Proteomes" id="UP000827986"/>
    </source>
</evidence>
<name>A0A9D3WRS0_9SAUR</name>
<proteinExistence type="predicted"/>